<keyword evidence="1" id="KW-0812">Transmembrane</keyword>
<proteinExistence type="predicted"/>
<protein>
    <submittedName>
        <fullName evidence="3">Uncharacterized protein</fullName>
    </submittedName>
</protein>
<sequence length="138" mass="16604">MTVFPQHHRIPHWVWPTGVMFFFFLTSAIRCYELLHYHRRVRDIYLFKCFTRTFRTWGILIGRRPGHISYLSRMPRLANSPWNYDDCVRSVLDISSTALDRDAGYDICWEAEAKGWKYWLYGEMTGCLSKSRAFRQRP</sequence>
<organism evidence="3 4">
    <name type="scientific">Armillaria tabescens</name>
    <name type="common">Ringless honey mushroom</name>
    <name type="synonym">Agaricus tabescens</name>
    <dbReference type="NCBI Taxonomy" id="1929756"/>
    <lineage>
        <taxon>Eukaryota</taxon>
        <taxon>Fungi</taxon>
        <taxon>Dikarya</taxon>
        <taxon>Basidiomycota</taxon>
        <taxon>Agaricomycotina</taxon>
        <taxon>Agaricomycetes</taxon>
        <taxon>Agaricomycetidae</taxon>
        <taxon>Agaricales</taxon>
        <taxon>Marasmiineae</taxon>
        <taxon>Physalacriaceae</taxon>
        <taxon>Desarmillaria</taxon>
    </lineage>
</organism>
<dbReference type="RefSeq" id="XP_060324076.1">
    <property type="nucleotide sequence ID" value="XM_060478388.1"/>
</dbReference>
<dbReference type="EMBL" id="JAUEPS010000068">
    <property type="protein sequence ID" value="KAK0441737.1"/>
    <property type="molecule type" value="Genomic_DNA"/>
</dbReference>
<keyword evidence="1" id="KW-0472">Membrane</keyword>
<feature type="transmembrane region" description="Helical" evidence="1">
    <location>
        <begin position="12"/>
        <end position="32"/>
    </location>
</feature>
<dbReference type="GeneID" id="85361936"/>
<dbReference type="EMBL" id="JAUEPS010000024">
    <property type="protein sequence ID" value="KAK0455585.1"/>
    <property type="molecule type" value="Genomic_DNA"/>
</dbReference>
<evidence type="ECO:0000313" key="2">
    <source>
        <dbReference type="EMBL" id="KAK0441737.1"/>
    </source>
</evidence>
<keyword evidence="1" id="KW-1133">Transmembrane helix</keyword>
<dbReference type="AlphaFoldDB" id="A0AA39N384"/>
<comment type="caution">
    <text evidence="3">The sequence shown here is derived from an EMBL/GenBank/DDBJ whole genome shotgun (WGS) entry which is preliminary data.</text>
</comment>
<dbReference type="Proteomes" id="UP001175211">
    <property type="component" value="Unassembled WGS sequence"/>
</dbReference>
<accession>A0AA39N384</accession>
<name>A0AA39N384_ARMTA</name>
<keyword evidence="4" id="KW-1185">Reference proteome</keyword>
<evidence type="ECO:0000256" key="1">
    <source>
        <dbReference type="SAM" id="Phobius"/>
    </source>
</evidence>
<gene>
    <name evidence="2" type="ORF">EV420DRAFT_1649978</name>
    <name evidence="3" type="ORF">EV420DRAFT_551088</name>
</gene>
<reference evidence="3" key="1">
    <citation type="submission" date="2023-06" db="EMBL/GenBank/DDBJ databases">
        <authorList>
            <consortium name="Lawrence Berkeley National Laboratory"/>
            <person name="Ahrendt S."/>
            <person name="Sahu N."/>
            <person name="Indic B."/>
            <person name="Wong-Bajracharya J."/>
            <person name="Merenyi Z."/>
            <person name="Ke H.-M."/>
            <person name="Monk M."/>
            <person name="Kocsube S."/>
            <person name="Drula E."/>
            <person name="Lipzen A."/>
            <person name="Balint B."/>
            <person name="Henrissat B."/>
            <person name="Andreopoulos B."/>
            <person name="Martin F.M."/>
            <person name="Harder C.B."/>
            <person name="Rigling D."/>
            <person name="Ford K.L."/>
            <person name="Foster G.D."/>
            <person name="Pangilinan J."/>
            <person name="Papanicolaou A."/>
            <person name="Barry K."/>
            <person name="LaButti K."/>
            <person name="Viragh M."/>
            <person name="Koriabine M."/>
            <person name="Yan M."/>
            <person name="Riley R."/>
            <person name="Champramary S."/>
            <person name="Plett K.L."/>
            <person name="Tsai I.J."/>
            <person name="Slot J."/>
            <person name="Sipos G."/>
            <person name="Plett J."/>
            <person name="Nagy L.G."/>
            <person name="Grigoriev I.V."/>
        </authorList>
    </citation>
    <scope>NUCLEOTIDE SEQUENCE</scope>
    <source>
        <strain evidence="3">CCBAS 213</strain>
    </source>
</reference>
<evidence type="ECO:0000313" key="3">
    <source>
        <dbReference type="EMBL" id="KAK0455585.1"/>
    </source>
</evidence>
<evidence type="ECO:0000313" key="4">
    <source>
        <dbReference type="Proteomes" id="UP001175211"/>
    </source>
</evidence>